<dbReference type="OrthoDB" id="9991317at2759"/>
<dbReference type="InterPro" id="IPR011990">
    <property type="entry name" value="TPR-like_helical_dom_sf"/>
</dbReference>
<feature type="compositionally biased region" description="Basic and acidic residues" evidence="1">
    <location>
        <begin position="989"/>
        <end position="1002"/>
    </location>
</feature>
<dbReference type="OMA" id="LADCHIA"/>
<dbReference type="eggNOG" id="KOG4626">
    <property type="taxonomic scope" value="Eukaryota"/>
</dbReference>
<keyword evidence="4" id="KW-1185">Reference proteome</keyword>
<dbReference type="SUPFAM" id="SSF48452">
    <property type="entry name" value="TPR-like"/>
    <property type="match status" value="1"/>
</dbReference>
<feature type="region of interest" description="Disordered" evidence="1">
    <location>
        <begin position="953"/>
        <end position="1033"/>
    </location>
</feature>
<dbReference type="EMBL" id="GG698946">
    <property type="protein sequence ID" value="EEU35066.1"/>
    <property type="molecule type" value="Genomic_DNA"/>
</dbReference>
<dbReference type="RefSeq" id="XP_003040779.1">
    <property type="nucleotide sequence ID" value="XM_003040733.1"/>
</dbReference>
<dbReference type="STRING" id="660122.C7ZLP8"/>
<name>C7ZLP8_FUSV7</name>
<organism evidence="3 4">
    <name type="scientific">Fusarium vanettenii (strain ATCC MYA-4622 / CBS 123669 / FGSC 9596 / NRRL 45880 / 77-13-4)</name>
    <name type="common">Fusarium solani subsp. pisi</name>
    <dbReference type="NCBI Taxonomy" id="660122"/>
    <lineage>
        <taxon>Eukaryota</taxon>
        <taxon>Fungi</taxon>
        <taxon>Dikarya</taxon>
        <taxon>Ascomycota</taxon>
        <taxon>Pezizomycotina</taxon>
        <taxon>Sordariomycetes</taxon>
        <taxon>Hypocreomycetidae</taxon>
        <taxon>Hypocreales</taxon>
        <taxon>Nectriaceae</taxon>
        <taxon>Fusarium</taxon>
        <taxon>Fusarium solani species complex</taxon>
        <taxon>Fusarium vanettenii</taxon>
    </lineage>
</organism>
<dbReference type="Pfam" id="PF12770">
    <property type="entry name" value="CHAT"/>
    <property type="match status" value="1"/>
</dbReference>
<dbReference type="VEuPathDB" id="FungiDB:NECHADRAFT_44795"/>
<dbReference type="AlphaFoldDB" id="C7ZLP8"/>
<evidence type="ECO:0000313" key="4">
    <source>
        <dbReference type="Proteomes" id="UP000005206"/>
    </source>
</evidence>
<dbReference type="GeneID" id="9679216"/>
<proteinExistence type="predicted"/>
<accession>C7ZLP8</accession>
<protein>
    <recommendedName>
        <fullName evidence="2">CHAT domain-containing protein</fullName>
    </recommendedName>
</protein>
<evidence type="ECO:0000259" key="2">
    <source>
        <dbReference type="Pfam" id="PF12770"/>
    </source>
</evidence>
<reference evidence="3 4" key="1">
    <citation type="journal article" date="2009" name="PLoS Genet.">
        <title>The genome of Nectria haematococca: contribution of supernumerary chromosomes to gene expansion.</title>
        <authorList>
            <person name="Coleman J.J."/>
            <person name="Rounsley S.D."/>
            <person name="Rodriguez-Carres M."/>
            <person name="Kuo A."/>
            <person name="Wasmann C.C."/>
            <person name="Grimwood J."/>
            <person name="Schmutz J."/>
            <person name="Taga M."/>
            <person name="White G.J."/>
            <person name="Zhou S."/>
            <person name="Schwartz D.C."/>
            <person name="Freitag M."/>
            <person name="Ma L.J."/>
            <person name="Danchin E.G."/>
            <person name="Henrissat B."/>
            <person name="Coutinho P.M."/>
            <person name="Nelson D.R."/>
            <person name="Straney D."/>
            <person name="Napoli C.A."/>
            <person name="Barker B.M."/>
            <person name="Gribskov M."/>
            <person name="Rep M."/>
            <person name="Kroken S."/>
            <person name="Molnar I."/>
            <person name="Rensing C."/>
            <person name="Kennell J.C."/>
            <person name="Zamora J."/>
            <person name="Farman M.L."/>
            <person name="Selker E.U."/>
            <person name="Salamov A."/>
            <person name="Shapiro H."/>
            <person name="Pangilinan J."/>
            <person name="Lindquist E."/>
            <person name="Lamers C."/>
            <person name="Grigoriev I.V."/>
            <person name="Geiser D.M."/>
            <person name="Covert S.F."/>
            <person name="Temporini E."/>
            <person name="Vanetten H.D."/>
        </authorList>
    </citation>
    <scope>NUCLEOTIDE SEQUENCE [LARGE SCALE GENOMIC DNA]</scope>
    <source>
        <strain evidence="4">ATCC MYA-4622 / CBS 123669 / FGSC 9596 / NRRL 45880 / 77-13-4</strain>
    </source>
</reference>
<dbReference type="Gene3D" id="1.25.40.10">
    <property type="entry name" value="Tetratricopeptide repeat domain"/>
    <property type="match status" value="2"/>
</dbReference>
<evidence type="ECO:0000256" key="1">
    <source>
        <dbReference type="SAM" id="MobiDB-lite"/>
    </source>
</evidence>
<feature type="compositionally biased region" description="Basic and acidic residues" evidence="1">
    <location>
        <begin position="953"/>
        <end position="962"/>
    </location>
</feature>
<gene>
    <name evidence="3" type="ORF">NECHADRAFT_44795</name>
</gene>
<dbReference type="Pfam" id="PF13374">
    <property type="entry name" value="TPR_10"/>
    <property type="match status" value="1"/>
</dbReference>
<sequence length="1033" mass="115563">MASIQLTHLQDLIDKYQETRKKNDLDELIEYTEKVIASLHEDDPTRPKQVIALASWTGQLYQFDGDVAHIDQSIDITRDALQSAVLDDIYRAEAQGNLALHLVDRFDITRQQSDIEEAIKLTRGTLKVVPEDDPDRDSWLGNLGKQLSRKYLYTSDVSALEEAISFSRQSVDAVSDGSLNKGLWLSNLGNRLHERFWQYGEIKDLEEAIVCLRKSLDLTPEDHGERSMRLANLAGKLSERFSRLGKREDLDQAIDLTRQAVEGTGEKDPWRRACYHNLGLELSKKYRITGATKDLDEAIACLREAVKTTPEEHASVNQWLNLLSILLGRRFLRFGSMADTEEAVNAARQAVENTEKGDRDYRVYLTSLGNRLRDKFTRTHSLEDLNEAISVTKQAIDATPEGHTDLPTLWHNLSTQLSARHSLDKDDQDDQDIASRYWASAMEFENAPVRIRLMAADRRLSAVNLLDDLERAYEIANATVALMPRLAPNSLSSTDKQQVLEQVVGLASKAAAIALMAGKGAACAIKILETGRGILASSLQDLRSNLSLVDLEHQHPELAESYHRLRALLDKPAPDNELGSSLGKDQSQNTDERFEAVEQMETLLDEIRTKPGFERFLTSPSEQELLEAAAEGPIVILNVSSYQCDALIIDGRGIRDVNLPELSKEVIANREKKLESFETLEWLWDVITRPVLEDLGLLTSATETWPRIWWIPTGPLARFPIHAAGYHLDSGAKTVLDRAISSYSLSVKSIISNRQSREKNAAAQVMSGSALLVSMKDTPRYERLANAEKEIKEVQSVCESIPINCVKLSQPHRDKVLSELPGCGIFHFAGHAQTMKDNPMASIILLEDWREKPFTVESIFETNLSEKMLFLAYLSACGTTQNQHDKSIDENIHLTSAFWLAGFRHVIGTLWAVEDALCVRMAGLTYKFLKTHGMSDENVSRALHFATRELRDDAVGRKKDDTNDPGPGPSALENERGVDGSGETQPAGDEERGNSREGELRDKRKATFKKPGGSSTKVRAPSAHWVPYVHYGS</sequence>
<dbReference type="Proteomes" id="UP000005206">
    <property type="component" value="Chromosome 7"/>
</dbReference>
<evidence type="ECO:0000313" key="3">
    <source>
        <dbReference type="EMBL" id="EEU35066.1"/>
    </source>
</evidence>
<dbReference type="InterPro" id="IPR024983">
    <property type="entry name" value="CHAT_dom"/>
</dbReference>
<dbReference type="SUPFAM" id="SSF81901">
    <property type="entry name" value="HCP-like"/>
    <property type="match status" value="1"/>
</dbReference>
<dbReference type="KEGG" id="nhe:NECHADRAFT_44795"/>
<dbReference type="InParanoid" id="C7ZLP8"/>
<feature type="domain" description="CHAT" evidence="2">
    <location>
        <begin position="679"/>
        <end position="1032"/>
    </location>
</feature>
<dbReference type="HOGENOM" id="CLU_001305_0_0_1"/>